<keyword evidence="3" id="KW-1185">Reference proteome</keyword>
<dbReference type="EMBL" id="MRDE01000068">
    <property type="protein sequence ID" value="OMH23902.1"/>
    <property type="molecule type" value="Genomic_DNA"/>
</dbReference>
<dbReference type="Pfam" id="PF02541">
    <property type="entry name" value="Ppx-GppA"/>
    <property type="match status" value="1"/>
</dbReference>
<dbReference type="AlphaFoldDB" id="A0A1R1L8N7"/>
<reference evidence="2 3" key="1">
    <citation type="submission" date="2016-12" db="EMBL/GenBank/DDBJ databases">
        <title>Draft genome of Tersicoccus phoenicis 1P05MA.</title>
        <authorList>
            <person name="Nakajima Y."/>
            <person name="Yoshizawa S."/>
            <person name="Nakamura K."/>
            <person name="Ogura Y."/>
            <person name="Hayashi T."/>
            <person name="Kogure K."/>
        </authorList>
    </citation>
    <scope>NUCLEOTIDE SEQUENCE [LARGE SCALE GENOMIC DNA]</scope>
    <source>
        <strain evidence="2 3">1p05MA</strain>
    </source>
</reference>
<dbReference type="CDD" id="cd24119">
    <property type="entry name" value="ASKHA_NBD_MtPPX2-like"/>
    <property type="match status" value="1"/>
</dbReference>
<evidence type="ECO:0000259" key="1">
    <source>
        <dbReference type="Pfam" id="PF02541"/>
    </source>
</evidence>
<dbReference type="STRING" id="554083.BKD30_10320"/>
<comment type="caution">
    <text evidence="2">The sequence shown here is derived from an EMBL/GenBank/DDBJ whole genome shotgun (WGS) entry which is preliminary data.</text>
</comment>
<sequence length="314" mass="32548">MRLLIADVRAGAGTPSLTDVVRTMRVVRLGQGVDRTGRLAEEALARTFDACRDYAAQCREHGVTRVRFVATSATRDAANRQVFVDGVRDILGVEPEVISGTDEASLSFAGALSVLDPGQPLPALVVDLGGGSTEFVLGDRDGVRASLSTDVGCVRMTERHLADDPPSQAQIAAAGTDIDAAIDAAAGVVPLGDTATVIGVAGTITTVTAHALGLDRYDADAIHGADLPIERLRASADALLHASRDQRAAMPFMHPGRVDVIGAGALIWSRILEHVATVSGTVRTAVTSEHDILDGIALSVPDGTGGTPGRAVQR</sequence>
<accession>A0A1R1L8N7</accession>
<gene>
    <name evidence="2" type="ORF">BKD30_10320</name>
</gene>
<dbReference type="InterPro" id="IPR043129">
    <property type="entry name" value="ATPase_NBD"/>
</dbReference>
<proteinExistence type="predicted"/>
<dbReference type="Gene3D" id="3.30.420.40">
    <property type="match status" value="1"/>
</dbReference>
<dbReference type="PANTHER" id="PTHR30005">
    <property type="entry name" value="EXOPOLYPHOSPHATASE"/>
    <property type="match status" value="1"/>
</dbReference>
<dbReference type="PANTHER" id="PTHR30005:SF13">
    <property type="entry name" value="EXOPOLYPHOSPHATASE 2"/>
    <property type="match status" value="1"/>
</dbReference>
<evidence type="ECO:0000313" key="3">
    <source>
        <dbReference type="Proteomes" id="UP000187085"/>
    </source>
</evidence>
<dbReference type="SUPFAM" id="SSF53067">
    <property type="entry name" value="Actin-like ATPase domain"/>
    <property type="match status" value="2"/>
</dbReference>
<name>A0A1R1L8N7_9MICC</name>
<dbReference type="InterPro" id="IPR003695">
    <property type="entry name" value="Ppx_GppA_N"/>
</dbReference>
<dbReference type="Proteomes" id="UP000187085">
    <property type="component" value="Unassembled WGS sequence"/>
</dbReference>
<organism evidence="2 3">
    <name type="scientific">Tersicoccus phoenicis</name>
    <dbReference type="NCBI Taxonomy" id="554083"/>
    <lineage>
        <taxon>Bacteria</taxon>
        <taxon>Bacillati</taxon>
        <taxon>Actinomycetota</taxon>
        <taxon>Actinomycetes</taxon>
        <taxon>Micrococcales</taxon>
        <taxon>Micrococcaceae</taxon>
        <taxon>Tersicoccus</taxon>
    </lineage>
</organism>
<dbReference type="Gene3D" id="3.30.420.150">
    <property type="entry name" value="Exopolyphosphatase. Domain 2"/>
    <property type="match status" value="1"/>
</dbReference>
<feature type="domain" description="Ppx/GppA phosphatase N-terminal" evidence="1">
    <location>
        <begin position="5"/>
        <end position="295"/>
    </location>
</feature>
<dbReference type="InterPro" id="IPR050273">
    <property type="entry name" value="GppA/Ppx_hydrolase"/>
</dbReference>
<protein>
    <submittedName>
        <fullName evidence="2">Exopolyphosphatase</fullName>
    </submittedName>
</protein>
<evidence type="ECO:0000313" key="2">
    <source>
        <dbReference type="EMBL" id="OMH23902.1"/>
    </source>
</evidence>
<dbReference type="GO" id="GO:0016462">
    <property type="term" value="F:pyrophosphatase activity"/>
    <property type="evidence" value="ECO:0007669"/>
    <property type="project" value="TreeGrafter"/>
</dbReference>